<protein>
    <submittedName>
        <fullName evidence="1">Uncharacterized protein</fullName>
    </submittedName>
</protein>
<dbReference type="Proteomes" id="UP000053097">
    <property type="component" value="Unassembled WGS sequence"/>
</dbReference>
<gene>
    <name evidence="1" type="ORF">X777_12742</name>
</gene>
<keyword evidence="2" id="KW-1185">Reference proteome</keyword>
<dbReference type="AlphaFoldDB" id="A0A026VZC0"/>
<evidence type="ECO:0000313" key="2">
    <source>
        <dbReference type="Proteomes" id="UP000053097"/>
    </source>
</evidence>
<dbReference type="EMBL" id="KK107570">
    <property type="protein sequence ID" value="EZA48826.1"/>
    <property type="molecule type" value="Genomic_DNA"/>
</dbReference>
<evidence type="ECO:0000313" key="1">
    <source>
        <dbReference type="EMBL" id="EZA48826.1"/>
    </source>
</evidence>
<sequence length="87" mass="9638">MRIVMPISHNGAYCRPVRLLITPCVGFFRESGRHFYLINAVRSAATVIRPPGMIVKLNELGSPENGIMCARKTVGCYQDCTLSRIVA</sequence>
<accession>A0A026VZC0</accession>
<organism evidence="1 2">
    <name type="scientific">Ooceraea biroi</name>
    <name type="common">Clonal raider ant</name>
    <name type="synonym">Cerapachys biroi</name>
    <dbReference type="NCBI Taxonomy" id="2015173"/>
    <lineage>
        <taxon>Eukaryota</taxon>
        <taxon>Metazoa</taxon>
        <taxon>Ecdysozoa</taxon>
        <taxon>Arthropoda</taxon>
        <taxon>Hexapoda</taxon>
        <taxon>Insecta</taxon>
        <taxon>Pterygota</taxon>
        <taxon>Neoptera</taxon>
        <taxon>Endopterygota</taxon>
        <taxon>Hymenoptera</taxon>
        <taxon>Apocrita</taxon>
        <taxon>Aculeata</taxon>
        <taxon>Formicoidea</taxon>
        <taxon>Formicidae</taxon>
        <taxon>Dorylinae</taxon>
        <taxon>Ooceraea</taxon>
    </lineage>
</organism>
<reference evidence="1 2" key="1">
    <citation type="journal article" date="2014" name="Curr. Biol.">
        <title>The genome of the clonal raider ant Cerapachys biroi.</title>
        <authorList>
            <person name="Oxley P.R."/>
            <person name="Ji L."/>
            <person name="Fetter-Pruneda I."/>
            <person name="McKenzie S.K."/>
            <person name="Li C."/>
            <person name="Hu H."/>
            <person name="Zhang G."/>
            <person name="Kronauer D.J."/>
        </authorList>
    </citation>
    <scope>NUCLEOTIDE SEQUENCE [LARGE SCALE GENOMIC DNA]</scope>
</reference>
<proteinExistence type="predicted"/>
<name>A0A026VZC0_OOCBI</name>